<dbReference type="InterPro" id="IPR001031">
    <property type="entry name" value="Thioesterase"/>
</dbReference>
<protein>
    <submittedName>
        <fullName evidence="2">Alpha/beta-hydrolase</fullName>
    </submittedName>
</protein>
<evidence type="ECO:0000313" key="3">
    <source>
        <dbReference type="Proteomes" id="UP000799441"/>
    </source>
</evidence>
<keyword evidence="3" id="KW-1185">Reference proteome</keyword>
<dbReference type="InterPro" id="IPR029058">
    <property type="entry name" value="AB_hydrolase_fold"/>
</dbReference>
<accession>A0A9P4QC25</accession>
<reference evidence="2" key="1">
    <citation type="journal article" date="2020" name="Stud. Mycol.">
        <title>101 Dothideomycetes genomes: a test case for predicting lifestyles and emergence of pathogens.</title>
        <authorList>
            <person name="Haridas S."/>
            <person name="Albert R."/>
            <person name="Binder M."/>
            <person name="Bloem J."/>
            <person name="Labutti K."/>
            <person name="Salamov A."/>
            <person name="Andreopoulos B."/>
            <person name="Baker S."/>
            <person name="Barry K."/>
            <person name="Bills G."/>
            <person name="Bluhm B."/>
            <person name="Cannon C."/>
            <person name="Castanera R."/>
            <person name="Culley D."/>
            <person name="Daum C."/>
            <person name="Ezra D."/>
            <person name="Gonzalez J."/>
            <person name="Henrissat B."/>
            <person name="Kuo A."/>
            <person name="Liang C."/>
            <person name="Lipzen A."/>
            <person name="Lutzoni F."/>
            <person name="Magnuson J."/>
            <person name="Mondo S."/>
            <person name="Nolan M."/>
            <person name="Ohm R."/>
            <person name="Pangilinan J."/>
            <person name="Park H.-J."/>
            <person name="Ramirez L."/>
            <person name="Alfaro M."/>
            <person name="Sun H."/>
            <person name="Tritt A."/>
            <person name="Yoshinaga Y."/>
            <person name="Zwiers L.-H."/>
            <person name="Turgeon B."/>
            <person name="Goodwin S."/>
            <person name="Spatafora J."/>
            <person name="Crous P."/>
            <person name="Grigoriev I."/>
        </authorList>
    </citation>
    <scope>NUCLEOTIDE SEQUENCE</scope>
    <source>
        <strain evidence="2">CBS 116435</strain>
    </source>
</reference>
<evidence type="ECO:0000259" key="1">
    <source>
        <dbReference type="Pfam" id="PF00975"/>
    </source>
</evidence>
<dbReference type="AlphaFoldDB" id="A0A9P4QC25"/>
<name>A0A9P4QC25_9PEZI</name>
<organism evidence="2 3">
    <name type="scientific">Polychaeton citri CBS 116435</name>
    <dbReference type="NCBI Taxonomy" id="1314669"/>
    <lineage>
        <taxon>Eukaryota</taxon>
        <taxon>Fungi</taxon>
        <taxon>Dikarya</taxon>
        <taxon>Ascomycota</taxon>
        <taxon>Pezizomycotina</taxon>
        <taxon>Dothideomycetes</taxon>
        <taxon>Dothideomycetidae</taxon>
        <taxon>Capnodiales</taxon>
        <taxon>Capnodiaceae</taxon>
        <taxon>Polychaeton</taxon>
    </lineage>
</organism>
<dbReference type="OrthoDB" id="10253869at2759"/>
<dbReference type="SUPFAM" id="SSF53474">
    <property type="entry name" value="alpha/beta-Hydrolases"/>
    <property type="match status" value="1"/>
</dbReference>
<dbReference type="Proteomes" id="UP000799441">
    <property type="component" value="Unassembled WGS sequence"/>
</dbReference>
<feature type="domain" description="Thioesterase" evidence="1">
    <location>
        <begin position="23"/>
        <end position="138"/>
    </location>
</feature>
<sequence>MAEFDIQNFHFIHEGNRGQSAAPLILIHDGGGTAFNYHLLGDLGRDVYAISNPHFDDGQAWKNGFPEMAACYGDMIRRNVGKGRMILGGWSLGGMTALELAWQLKNEPDYDVLGIVMLDSPFPGFYKTPPDGIRAEDLDIFPASVKPAIQAKVKQCLINAREMIVSWTLPDWTNKPGRDDVGATVGRDASDKLHAVFLHAKQSFPTPTAGQVAEVDVARQDETLGWIAYPFLEFISVRQVEGHHFNVFAPHFLERLTQTIRESCLDIEKSFV</sequence>
<dbReference type="Pfam" id="PF00975">
    <property type="entry name" value="Thioesterase"/>
    <property type="match status" value="1"/>
</dbReference>
<comment type="caution">
    <text evidence="2">The sequence shown here is derived from an EMBL/GenBank/DDBJ whole genome shotgun (WGS) entry which is preliminary data.</text>
</comment>
<dbReference type="Gene3D" id="3.40.50.1820">
    <property type="entry name" value="alpha/beta hydrolase"/>
    <property type="match status" value="1"/>
</dbReference>
<dbReference type="EMBL" id="MU003786">
    <property type="protein sequence ID" value="KAF2721927.1"/>
    <property type="molecule type" value="Genomic_DNA"/>
</dbReference>
<evidence type="ECO:0000313" key="2">
    <source>
        <dbReference type="EMBL" id="KAF2721927.1"/>
    </source>
</evidence>
<proteinExistence type="predicted"/>
<gene>
    <name evidence="2" type="ORF">K431DRAFT_345908</name>
</gene>